<dbReference type="PANTHER" id="PTHR30154">
    <property type="entry name" value="LEUCINE-RESPONSIVE REGULATORY PROTEIN"/>
    <property type="match status" value="1"/>
</dbReference>
<keyword evidence="6" id="KW-1185">Reference proteome</keyword>
<evidence type="ECO:0000313" key="6">
    <source>
        <dbReference type="Proteomes" id="UP000237682"/>
    </source>
</evidence>
<dbReference type="CDD" id="cd00090">
    <property type="entry name" value="HTH_ARSR"/>
    <property type="match status" value="1"/>
</dbReference>
<dbReference type="Pfam" id="PF01037">
    <property type="entry name" value="AsnC_trans_reg"/>
    <property type="match status" value="1"/>
</dbReference>
<dbReference type="SUPFAM" id="SSF46785">
    <property type="entry name" value="Winged helix' DNA-binding domain"/>
    <property type="match status" value="1"/>
</dbReference>
<dbReference type="InterPro" id="IPR019885">
    <property type="entry name" value="Tscrpt_reg_HTH_AsnC-type_CS"/>
</dbReference>
<dbReference type="PRINTS" id="PR00033">
    <property type="entry name" value="HTHASNC"/>
</dbReference>
<dbReference type="InterPro" id="IPR011008">
    <property type="entry name" value="Dimeric_a/b-barrel"/>
</dbReference>
<keyword evidence="3" id="KW-0804">Transcription</keyword>
<name>A0A2S9Q4Z1_9HYPH</name>
<reference evidence="5 6" key="1">
    <citation type="submission" date="2018-02" db="EMBL/GenBank/DDBJ databases">
        <title>Whole genome sequencing of endophytic bacterium.</title>
        <authorList>
            <person name="Eedara R."/>
            <person name="Podile A.R."/>
        </authorList>
    </citation>
    <scope>NUCLEOTIDE SEQUENCE [LARGE SCALE GENOMIC DNA]</scope>
    <source>
        <strain evidence="5 6">RP1T</strain>
    </source>
</reference>
<keyword evidence="1" id="KW-0805">Transcription regulation</keyword>
<dbReference type="FunFam" id="1.10.10.10:FF:000186">
    <property type="entry name" value="AsnC family transcriptional regulator"/>
    <property type="match status" value="1"/>
</dbReference>
<dbReference type="InterPro" id="IPR011991">
    <property type="entry name" value="ArsR-like_HTH"/>
</dbReference>
<dbReference type="Gene3D" id="1.10.10.10">
    <property type="entry name" value="Winged helix-like DNA-binding domain superfamily/Winged helix DNA-binding domain"/>
    <property type="match status" value="1"/>
</dbReference>
<dbReference type="InterPro" id="IPR000485">
    <property type="entry name" value="AsnC-type_HTH_dom"/>
</dbReference>
<dbReference type="GO" id="GO:0043565">
    <property type="term" value="F:sequence-specific DNA binding"/>
    <property type="evidence" value="ECO:0007669"/>
    <property type="project" value="InterPro"/>
</dbReference>
<dbReference type="PROSITE" id="PS00519">
    <property type="entry name" value="HTH_ASNC_1"/>
    <property type="match status" value="1"/>
</dbReference>
<dbReference type="Proteomes" id="UP000237682">
    <property type="component" value="Unassembled WGS sequence"/>
</dbReference>
<proteinExistence type="predicted"/>
<evidence type="ECO:0000256" key="2">
    <source>
        <dbReference type="ARBA" id="ARBA00023125"/>
    </source>
</evidence>
<keyword evidence="2" id="KW-0238">DNA-binding</keyword>
<evidence type="ECO:0000256" key="1">
    <source>
        <dbReference type="ARBA" id="ARBA00023015"/>
    </source>
</evidence>
<dbReference type="InterPro" id="IPR019888">
    <property type="entry name" value="Tscrpt_reg_AsnC-like"/>
</dbReference>
<dbReference type="SUPFAM" id="SSF54909">
    <property type="entry name" value="Dimeric alpha+beta barrel"/>
    <property type="match status" value="1"/>
</dbReference>
<dbReference type="InterPro" id="IPR036388">
    <property type="entry name" value="WH-like_DNA-bd_sf"/>
</dbReference>
<evidence type="ECO:0000259" key="4">
    <source>
        <dbReference type="PROSITE" id="PS50956"/>
    </source>
</evidence>
<dbReference type="PROSITE" id="PS50956">
    <property type="entry name" value="HTH_ASNC_2"/>
    <property type="match status" value="1"/>
</dbReference>
<feature type="domain" description="HTH asnC-type" evidence="4">
    <location>
        <begin position="10"/>
        <end position="86"/>
    </location>
</feature>
<dbReference type="Pfam" id="PF13412">
    <property type="entry name" value="HTH_24"/>
    <property type="match status" value="1"/>
</dbReference>
<dbReference type="Gene3D" id="3.30.70.920">
    <property type="match status" value="1"/>
</dbReference>
<dbReference type="GO" id="GO:0005829">
    <property type="term" value="C:cytosol"/>
    <property type="evidence" value="ECO:0007669"/>
    <property type="project" value="TreeGrafter"/>
</dbReference>
<dbReference type="EMBL" id="PUEJ01000013">
    <property type="protein sequence ID" value="PRH84416.1"/>
    <property type="molecule type" value="Genomic_DNA"/>
</dbReference>
<evidence type="ECO:0000256" key="3">
    <source>
        <dbReference type="ARBA" id="ARBA00023163"/>
    </source>
</evidence>
<gene>
    <name evidence="5" type="ORF">C5L14_26550</name>
</gene>
<comment type="caution">
    <text evidence="5">The sequence shown here is derived from an EMBL/GenBank/DDBJ whole genome shotgun (WGS) entry which is preliminary data.</text>
</comment>
<dbReference type="GO" id="GO:0043200">
    <property type="term" value="P:response to amino acid"/>
    <property type="evidence" value="ECO:0007669"/>
    <property type="project" value="TreeGrafter"/>
</dbReference>
<dbReference type="InterPro" id="IPR036390">
    <property type="entry name" value="WH_DNA-bd_sf"/>
</dbReference>
<dbReference type="PANTHER" id="PTHR30154:SF34">
    <property type="entry name" value="TRANSCRIPTIONAL REGULATOR AZLB"/>
    <property type="match status" value="1"/>
</dbReference>
<dbReference type="InterPro" id="IPR019887">
    <property type="entry name" value="Tscrpt_reg_AsnC/Lrp_C"/>
</dbReference>
<protein>
    <submittedName>
        <fullName evidence="5">AsnC family transcriptional regulator</fullName>
    </submittedName>
</protein>
<accession>A0A2S9Q4Z1</accession>
<dbReference type="GO" id="GO:0006355">
    <property type="term" value="P:regulation of DNA-templated transcription"/>
    <property type="evidence" value="ECO:0007669"/>
    <property type="project" value="UniProtKB-ARBA"/>
</dbReference>
<sequence>MKDDDGSIRLDQVDLRILARLQADARATNQELADAVGLSPSPCLQRVKRLEKAGVISSYHASIDIAKVCRHVDVIAAVTLNSHGLDDFLAFEKMVMAMRYVVECTKVSGPIDYLVRFVCPDIGSYQMLSDELLKLGPKIGNLSSYIVLKSTKPFKGVALDDLVAPQPRSVLRLDSAAKTATRQLE</sequence>
<dbReference type="SMART" id="SM00344">
    <property type="entry name" value="HTH_ASNC"/>
    <property type="match status" value="1"/>
</dbReference>
<dbReference type="AlphaFoldDB" id="A0A2S9Q4Z1"/>
<organism evidence="5 6">
    <name type="scientific">Labrys okinawensis</name>
    <dbReference type="NCBI Taxonomy" id="346911"/>
    <lineage>
        <taxon>Bacteria</taxon>
        <taxon>Pseudomonadati</taxon>
        <taxon>Pseudomonadota</taxon>
        <taxon>Alphaproteobacteria</taxon>
        <taxon>Hyphomicrobiales</taxon>
        <taxon>Xanthobacteraceae</taxon>
        <taxon>Labrys</taxon>
    </lineage>
</organism>
<dbReference type="RefSeq" id="WP_105865075.1">
    <property type="nucleotide sequence ID" value="NZ_PUEJ01000013.1"/>
</dbReference>
<dbReference type="OrthoDB" id="9803143at2"/>
<evidence type="ECO:0000313" key="5">
    <source>
        <dbReference type="EMBL" id="PRH84416.1"/>
    </source>
</evidence>